<dbReference type="Gene3D" id="1.50.10.10">
    <property type="match status" value="1"/>
</dbReference>
<organism evidence="15">
    <name type="scientific">Triticum aestivum</name>
    <name type="common">Wheat</name>
    <dbReference type="NCBI Taxonomy" id="4565"/>
    <lineage>
        <taxon>Eukaryota</taxon>
        <taxon>Viridiplantae</taxon>
        <taxon>Streptophyta</taxon>
        <taxon>Embryophyta</taxon>
        <taxon>Tracheophyta</taxon>
        <taxon>Spermatophyta</taxon>
        <taxon>Magnoliopsida</taxon>
        <taxon>Liliopsida</taxon>
        <taxon>Poales</taxon>
        <taxon>Poaceae</taxon>
        <taxon>BOP clade</taxon>
        <taxon>Pooideae</taxon>
        <taxon>Triticodae</taxon>
        <taxon>Triticeae</taxon>
        <taxon>Triticinae</taxon>
        <taxon>Triticum</taxon>
    </lineage>
</organism>
<dbReference type="PROSITE" id="PS00592">
    <property type="entry name" value="GH9_2"/>
    <property type="match status" value="1"/>
</dbReference>
<evidence type="ECO:0000256" key="1">
    <source>
        <dbReference type="ARBA" id="ARBA00000966"/>
    </source>
</evidence>
<evidence type="ECO:0000256" key="10">
    <source>
        <dbReference type="ARBA" id="ARBA00023295"/>
    </source>
</evidence>
<keyword evidence="9 12" id="KW-0119">Carbohydrate metabolism</keyword>
<feature type="signal peptide" evidence="13">
    <location>
        <begin position="1"/>
        <end position="22"/>
    </location>
</feature>
<dbReference type="EnsemblPlants" id="TraesCS2A02G556300.1">
    <property type="protein sequence ID" value="TraesCS2A02G556300.1"/>
    <property type="gene ID" value="TraesCS2A02G556300"/>
</dbReference>
<dbReference type="STRING" id="4565.A0A3B6B9I9"/>
<feature type="domain" description="Carbohydrate binding" evidence="14">
    <location>
        <begin position="550"/>
        <end position="632"/>
    </location>
</feature>
<reference evidence="15" key="1">
    <citation type="submission" date="2018-08" db="EMBL/GenBank/DDBJ databases">
        <authorList>
            <person name="Rossello M."/>
        </authorList>
    </citation>
    <scope>NUCLEOTIDE SEQUENCE [LARGE SCALE GENOMIC DNA]</scope>
    <source>
        <strain evidence="15">cv. Chinese Spring</strain>
    </source>
</reference>
<dbReference type="AlphaFoldDB" id="A0A3B6B9I9"/>
<dbReference type="SUPFAM" id="SSF48208">
    <property type="entry name" value="Six-hairpin glycosidases"/>
    <property type="match status" value="1"/>
</dbReference>
<dbReference type="PANTHER" id="PTHR22298">
    <property type="entry name" value="ENDO-1,4-BETA-GLUCANASE"/>
    <property type="match status" value="1"/>
</dbReference>
<dbReference type="GO" id="GO:0030245">
    <property type="term" value="P:cellulose catabolic process"/>
    <property type="evidence" value="ECO:0007669"/>
    <property type="project" value="UniProtKB-KW"/>
</dbReference>
<proteinExistence type="inferred from homology"/>
<evidence type="ECO:0000313" key="15">
    <source>
        <dbReference type="EnsemblPlants" id="TraesCS2A02G556300.1"/>
    </source>
</evidence>
<keyword evidence="5 13" id="KW-0732">Signal</keyword>
<dbReference type="InterPro" id="IPR018221">
    <property type="entry name" value="Glyco_hydro_9_His_AS"/>
</dbReference>
<evidence type="ECO:0000256" key="5">
    <source>
        <dbReference type="ARBA" id="ARBA00022729"/>
    </source>
</evidence>
<accession>A0A3B6B9I9</accession>
<keyword evidence="7 13" id="KW-0136">Cellulose degradation</keyword>
<evidence type="ECO:0000256" key="13">
    <source>
        <dbReference type="RuleBase" id="RU361166"/>
    </source>
</evidence>
<evidence type="ECO:0000256" key="7">
    <source>
        <dbReference type="ARBA" id="ARBA00023001"/>
    </source>
</evidence>
<keyword evidence="16" id="KW-1185">Reference proteome</keyword>
<dbReference type="InterPro" id="IPR012341">
    <property type="entry name" value="6hp_glycosidase-like_sf"/>
</dbReference>
<dbReference type="InterPro" id="IPR001701">
    <property type="entry name" value="Glyco_hydro_9"/>
</dbReference>
<dbReference type="OMA" id="NATVGCM"/>
<feature type="active site" evidence="12">
    <location>
        <position position="446"/>
    </location>
</feature>
<evidence type="ECO:0000256" key="12">
    <source>
        <dbReference type="PROSITE-ProRule" id="PRU10059"/>
    </source>
</evidence>
<evidence type="ECO:0000313" key="16">
    <source>
        <dbReference type="Proteomes" id="UP000019116"/>
    </source>
</evidence>
<dbReference type="Pfam" id="PF09478">
    <property type="entry name" value="CBM49"/>
    <property type="match status" value="1"/>
</dbReference>
<dbReference type="InterPro" id="IPR019028">
    <property type="entry name" value="CBM_49"/>
</dbReference>
<comment type="similarity">
    <text evidence="3 12 13">Belongs to the glycosyl hydrolase 9 (cellulase E) family.</text>
</comment>
<keyword evidence="4" id="KW-0964">Secreted</keyword>
<comment type="subcellular location">
    <subcellularLocation>
        <location evidence="2">Secreted</location>
    </subcellularLocation>
</comment>
<reference evidence="15" key="2">
    <citation type="submission" date="2018-10" db="UniProtKB">
        <authorList>
            <consortium name="EnsemblPlants"/>
        </authorList>
    </citation>
    <scope>IDENTIFICATION</scope>
</reference>
<dbReference type="Proteomes" id="UP000019116">
    <property type="component" value="Chromosome 2A"/>
</dbReference>
<dbReference type="EC" id="3.2.1.4" evidence="13"/>
<dbReference type="Pfam" id="PF00759">
    <property type="entry name" value="Glyco_hydro_9"/>
    <property type="match status" value="1"/>
</dbReference>
<comment type="catalytic activity">
    <reaction evidence="1 13">
        <text>Endohydrolysis of (1-&gt;4)-beta-D-glucosidic linkages in cellulose, lichenin and cereal beta-D-glucans.</text>
        <dbReference type="EC" id="3.2.1.4"/>
    </reaction>
</comment>
<keyword evidence="8" id="KW-0325">Glycoprotein</keyword>
<evidence type="ECO:0000256" key="9">
    <source>
        <dbReference type="ARBA" id="ARBA00023277"/>
    </source>
</evidence>
<dbReference type="GO" id="GO:0030246">
    <property type="term" value="F:carbohydrate binding"/>
    <property type="evidence" value="ECO:0007669"/>
    <property type="project" value="InterPro"/>
</dbReference>
<dbReference type="OrthoDB" id="10257085at2759"/>
<dbReference type="InterPro" id="IPR008928">
    <property type="entry name" value="6-hairpin_glycosidase_sf"/>
</dbReference>
<sequence>MARLTIASAAVALILLVASAEASPAWSDYAGAFDKSLQFFEAQRSGKLPADRTVHWRGDSALTDGFSQGVRARASIRRRTNSDRSSIRICLWTKNGCVQVDLVGGYYDAGDHVKFGFPAAYAVTMLSWGVLEFEKEMVAANSLNRALDAIRWGTNYFIKAHTEPNTLWVQVGDGDSDHLCWERAEDMSTPRTASKIDASRPGSEVAAETAAALAAAAKVFRHYDSMYADLLLMHAKQIFTFADTFRGRYDDSLQCAKKFYPSASGYQDELLWGAAWLYEATGDEDYLDYVARNADAFGGTGWAVREFSWDNKYAGVQVLLSKVLLAGGGDGDYADTLKQFRAKAEFFMCACIQKNGGNNVRTTPGGLLYVADWNNMQYVSSSVFLLTVYADYLAESGDKLKCPDAEVAPAEIVAFARSQVDYVLGKNPLSMSYMVGHGDKFPTHVHHRGASIPSVYAVNDTVGCMEGFDAYYNSKGADPNVLVGALVGGPDGHDGFVDDRCNYQRAEPTLAAAAPMCGVFARLAAQPAAAGNSPGYQPPQDTLHVGGAPLEFVHAVTNSWEYNGVDHYRHTVTAKNTCGHPITYLKLRIEGLTGPIYGVSATQDKEMYGFPSWVTRLDAGEKLTIVYIQEGGPAAKIAVAQYKTG</sequence>
<dbReference type="SMR" id="A0A3B6B9I9"/>
<evidence type="ECO:0000259" key="14">
    <source>
        <dbReference type="SMART" id="SM01063"/>
    </source>
</evidence>
<keyword evidence="10 12" id="KW-0326">Glycosidase</keyword>
<gene>
    <name evidence="15" type="primary">LOC123186560</name>
</gene>
<dbReference type="GO" id="GO:0008810">
    <property type="term" value="F:cellulase activity"/>
    <property type="evidence" value="ECO:0007669"/>
    <property type="project" value="UniProtKB-EC"/>
</dbReference>
<evidence type="ECO:0000256" key="8">
    <source>
        <dbReference type="ARBA" id="ARBA00023180"/>
    </source>
</evidence>
<feature type="chain" id="PRO_5043075685" description="Endoglucanase" evidence="13">
    <location>
        <begin position="23"/>
        <end position="645"/>
    </location>
</feature>
<dbReference type="Gramene" id="TraesCS2A02G556300.1">
    <property type="protein sequence ID" value="TraesCS2A02G556300.1"/>
    <property type="gene ID" value="TraesCS2A02G556300"/>
</dbReference>
<evidence type="ECO:0000256" key="11">
    <source>
        <dbReference type="ARBA" id="ARBA00023326"/>
    </source>
</evidence>
<evidence type="ECO:0000256" key="2">
    <source>
        <dbReference type="ARBA" id="ARBA00004613"/>
    </source>
</evidence>
<keyword evidence="6 12" id="KW-0378">Hydrolase</keyword>
<name>A0A3B6B9I9_WHEAT</name>
<dbReference type="SMART" id="SM01063">
    <property type="entry name" value="CBM49"/>
    <property type="match status" value="1"/>
</dbReference>
<evidence type="ECO:0000256" key="3">
    <source>
        <dbReference type="ARBA" id="ARBA00007072"/>
    </source>
</evidence>
<dbReference type="Gramene" id="TraesCS2A03G1281500.2">
    <property type="protein sequence ID" value="TraesCS2A03G1281500.2.CDS"/>
    <property type="gene ID" value="TraesCS2A03G1281500"/>
</dbReference>
<evidence type="ECO:0000256" key="6">
    <source>
        <dbReference type="ARBA" id="ARBA00022801"/>
    </source>
</evidence>
<evidence type="ECO:0000256" key="4">
    <source>
        <dbReference type="ARBA" id="ARBA00022525"/>
    </source>
</evidence>
<protein>
    <recommendedName>
        <fullName evidence="13">Endoglucanase</fullName>
        <ecNumber evidence="13">3.2.1.4</ecNumber>
    </recommendedName>
</protein>
<dbReference type="GO" id="GO:0005576">
    <property type="term" value="C:extracellular region"/>
    <property type="evidence" value="ECO:0007669"/>
    <property type="project" value="UniProtKB-SubCell"/>
</dbReference>
<keyword evidence="11 12" id="KW-0624">Polysaccharide degradation</keyword>